<evidence type="ECO:0000313" key="2">
    <source>
        <dbReference type="Proteomes" id="UP000624279"/>
    </source>
</evidence>
<dbReference type="Proteomes" id="UP000624279">
    <property type="component" value="Unassembled WGS sequence"/>
</dbReference>
<sequence>MADRVLPQPEKFASCPYDEKILDFYKGQFDAVFMLLHPFFYPRKINIDRFCPEHWPTKLEIIETCERVSWKRIIELTDLSSFAQIDVGLRTSIHGLYREIANEDYAFRLIELTEKENIIHPSEGQLPPLLENRIYEAIKVLGYEWLWVGNEFGTERKLHWIDDLMKNDEIPSHGCVFTHDHSLLVTTHWDSHCSFLCSSKEIIERILEVEKFEGFYCTENTEVYWGAYEI</sequence>
<organism evidence="1 2">
    <name type="scientific">Undibacterium flavidum</name>
    <dbReference type="NCBI Taxonomy" id="2762297"/>
    <lineage>
        <taxon>Bacteria</taxon>
        <taxon>Pseudomonadati</taxon>
        <taxon>Pseudomonadota</taxon>
        <taxon>Betaproteobacteria</taxon>
        <taxon>Burkholderiales</taxon>
        <taxon>Oxalobacteraceae</taxon>
        <taxon>Undibacterium</taxon>
    </lineage>
</organism>
<evidence type="ECO:0000313" key="1">
    <source>
        <dbReference type="EMBL" id="MBC3875093.1"/>
    </source>
</evidence>
<dbReference type="EMBL" id="JACOGA010000015">
    <property type="protein sequence ID" value="MBC3875093.1"/>
    <property type="molecule type" value="Genomic_DNA"/>
</dbReference>
<accession>A0ABR6YEV7</accession>
<dbReference type="RefSeq" id="WP_186943069.1">
    <property type="nucleotide sequence ID" value="NZ_JACOGA010000015.1"/>
</dbReference>
<dbReference type="Pfam" id="PF10924">
    <property type="entry name" value="DUF2711"/>
    <property type="match status" value="1"/>
</dbReference>
<gene>
    <name evidence="1" type="ORF">H8K55_16005</name>
</gene>
<keyword evidence="2" id="KW-1185">Reference proteome</keyword>
<name>A0ABR6YEV7_9BURK</name>
<protein>
    <submittedName>
        <fullName evidence="1">DUF2711 family protein</fullName>
    </submittedName>
</protein>
<dbReference type="InterPro" id="IPR024250">
    <property type="entry name" value="DUF2711"/>
</dbReference>
<comment type="caution">
    <text evidence="1">The sequence shown here is derived from an EMBL/GenBank/DDBJ whole genome shotgun (WGS) entry which is preliminary data.</text>
</comment>
<proteinExistence type="predicted"/>
<reference evidence="1 2" key="1">
    <citation type="submission" date="2020-08" db="EMBL/GenBank/DDBJ databases">
        <title>Novel species isolated from subtropical streams in China.</title>
        <authorList>
            <person name="Lu H."/>
        </authorList>
    </citation>
    <scope>NUCLEOTIDE SEQUENCE [LARGE SCALE GENOMIC DNA]</scope>
    <source>
        <strain evidence="1 2">LX15W</strain>
    </source>
</reference>